<comment type="caution">
    <text evidence="7">The sequence shown here is derived from an EMBL/GenBank/DDBJ whole genome shotgun (WGS) entry which is preliminary data.</text>
</comment>
<gene>
    <name evidence="3 7" type="primary">coaBC</name>
    <name evidence="7" type="ORF">WR164_07870</name>
</gene>
<dbReference type="InterPro" id="IPR007085">
    <property type="entry name" value="DNA/pantothenate-metab_flavo_C"/>
</dbReference>
<organism evidence="7 8">
    <name type="scientific">Philodulcilactobacillus myokoensis</name>
    <dbReference type="NCBI Taxonomy" id="2929573"/>
    <lineage>
        <taxon>Bacteria</taxon>
        <taxon>Bacillati</taxon>
        <taxon>Bacillota</taxon>
        <taxon>Bacilli</taxon>
        <taxon>Lactobacillales</taxon>
        <taxon>Lactobacillaceae</taxon>
        <taxon>Philodulcilactobacillus</taxon>
    </lineage>
</organism>
<accession>A0A9W6ESX6</accession>
<comment type="function">
    <text evidence="3">Catalyzes two sequential steps in the biosynthesis of coenzyme A. In the first step cysteine is conjugated to 4'-phosphopantothenate to form 4-phosphopantothenoylcysteine. In the second step the latter compound is decarboxylated to form 4'-phosphopantotheine.</text>
</comment>
<comment type="catalytic activity">
    <reaction evidence="3 4">
        <text>N-[(R)-4-phosphopantothenoyl]-L-cysteine + H(+) = (R)-4'-phosphopantetheine + CO2</text>
        <dbReference type="Rhea" id="RHEA:16793"/>
        <dbReference type="ChEBI" id="CHEBI:15378"/>
        <dbReference type="ChEBI" id="CHEBI:16526"/>
        <dbReference type="ChEBI" id="CHEBI:59458"/>
        <dbReference type="ChEBI" id="CHEBI:61723"/>
        <dbReference type="EC" id="4.1.1.36"/>
    </reaction>
</comment>
<sequence>MFNHLNITVYVTGSVAVYKSLILIRKLMKKGANVSVIMTSDAQRFITKLTFQTLSKNNVIVDDDLLTSNSDITHVKVADQSDLVIVVPATANFIAKIANGIADDISTTTFLATHCQKVIVPAMNVNMLKNPATQRNLHQLKLDGMHVLQTNHGMLAEGYIGDGRMLEPDQIIDRLEDLNLKNDHILNGKKVVVTAGGTIEPLDPVRYITNRSSGKMGYAIAKNALKHGAKVSLITAPTNLNRPSGMKVIEVNTSEEMEQQVLDEFHSADILIMAAAVADFKPVHFNDQKIKKHGGQLSIEFQMTNDILKDVSKIKKNHQIVVGFAAETNHLLQNAHQKLKSKKVDILVANDVSNHQIGFNSDNNQVTFLRMGKSPLTTKVKSKEKIAEALIQMISQLNVK</sequence>
<dbReference type="GO" id="GO:0004633">
    <property type="term" value="F:phosphopantothenoylcysteine decarboxylase activity"/>
    <property type="evidence" value="ECO:0007669"/>
    <property type="project" value="UniProtKB-UniRule"/>
</dbReference>
<proteinExistence type="inferred from homology"/>
<dbReference type="InterPro" id="IPR036551">
    <property type="entry name" value="Flavin_trans-like"/>
</dbReference>
<comment type="catalytic activity">
    <reaction evidence="3 4">
        <text>(R)-4'-phosphopantothenate + L-cysteine + CTP = N-[(R)-4-phosphopantothenoyl]-L-cysteine + CMP + diphosphate + H(+)</text>
        <dbReference type="Rhea" id="RHEA:19397"/>
        <dbReference type="ChEBI" id="CHEBI:10986"/>
        <dbReference type="ChEBI" id="CHEBI:15378"/>
        <dbReference type="ChEBI" id="CHEBI:33019"/>
        <dbReference type="ChEBI" id="CHEBI:35235"/>
        <dbReference type="ChEBI" id="CHEBI:37563"/>
        <dbReference type="ChEBI" id="CHEBI:59458"/>
        <dbReference type="ChEBI" id="CHEBI:60377"/>
        <dbReference type="EC" id="6.3.2.5"/>
    </reaction>
</comment>
<keyword evidence="3 4" id="KW-0288">FMN</keyword>
<name>A0A9W6ESX6_9LACO</name>
<protein>
    <recommendedName>
        <fullName evidence="3">Coenzyme A biosynthesis bifunctional protein CoaBC</fullName>
    </recommendedName>
    <alternativeName>
        <fullName evidence="3">DNA/pantothenate metabolism flavoprotein</fullName>
    </alternativeName>
    <alternativeName>
        <fullName evidence="3">Phosphopantothenoylcysteine synthetase/decarboxylase</fullName>
        <shortName evidence="3">PPCS-PPCDC</shortName>
    </alternativeName>
    <domain>
        <recommendedName>
            <fullName evidence="3">Phosphopantothenoylcysteine decarboxylase</fullName>
            <shortName evidence="3">PPC decarboxylase</shortName>
            <shortName evidence="3">PPC-DC</shortName>
            <ecNumber evidence="3">4.1.1.36</ecNumber>
        </recommendedName>
        <alternativeName>
            <fullName evidence="3">CoaC</fullName>
        </alternativeName>
    </domain>
    <domain>
        <recommendedName>
            <fullName evidence="3">Phosphopantothenate--cysteine ligase</fullName>
            <ecNumber evidence="3">6.3.2.5</ecNumber>
        </recommendedName>
        <alternativeName>
            <fullName evidence="3">CoaB</fullName>
        </alternativeName>
        <alternativeName>
            <fullName evidence="3">Phosphopantothenoylcysteine synthetase</fullName>
            <shortName evidence="3">PPC synthetase</shortName>
            <shortName evidence="3">PPC-S</shortName>
        </alternativeName>
    </domain>
</protein>
<dbReference type="PANTHER" id="PTHR14359">
    <property type="entry name" value="HOMO-OLIGOMERIC FLAVIN CONTAINING CYS DECARBOXYLASE FAMILY"/>
    <property type="match status" value="1"/>
</dbReference>
<dbReference type="GO" id="GO:0004632">
    <property type="term" value="F:phosphopantothenate--cysteine ligase activity"/>
    <property type="evidence" value="ECO:0007669"/>
    <property type="project" value="UniProtKB-UniRule"/>
</dbReference>
<evidence type="ECO:0000256" key="1">
    <source>
        <dbReference type="ARBA" id="ARBA00022793"/>
    </source>
</evidence>
<comment type="caution">
    <text evidence="3">Lacks conserved residue(s) required for the propagation of feature annotation.</text>
</comment>
<dbReference type="EC" id="4.1.1.36" evidence="3"/>
<dbReference type="GO" id="GO:0046872">
    <property type="term" value="F:metal ion binding"/>
    <property type="evidence" value="ECO:0007669"/>
    <property type="project" value="UniProtKB-KW"/>
</dbReference>
<comment type="pathway">
    <text evidence="3 4">Cofactor biosynthesis; coenzyme A biosynthesis; CoA from (R)-pantothenate: step 3/5.</text>
</comment>
<dbReference type="InterPro" id="IPR005252">
    <property type="entry name" value="CoaBC"/>
</dbReference>
<keyword evidence="2 3" id="KW-0456">Lyase</keyword>
<dbReference type="AlphaFoldDB" id="A0A9W6ESX6"/>
<keyword evidence="3" id="KW-0511">Multifunctional enzyme</keyword>
<feature type="domain" description="Flavoprotein" evidence="5">
    <location>
        <begin position="6"/>
        <end position="177"/>
    </location>
</feature>
<dbReference type="Gene3D" id="3.40.50.10300">
    <property type="entry name" value="CoaB-like"/>
    <property type="match status" value="1"/>
</dbReference>
<dbReference type="RefSeq" id="WP_286136269.1">
    <property type="nucleotide sequence ID" value="NZ_BRPL01000002.1"/>
</dbReference>
<evidence type="ECO:0000259" key="6">
    <source>
        <dbReference type="Pfam" id="PF04127"/>
    </source>
</evidence>
<dbReference type="SUPFAM" id="SSF102645">
    <property type="entry name" value="CoaB-like"/>
    <property type="match status" value="1"/>
</dbReference>
<dbReference type="PANTHER" id="PTHR14359:SF6">
    <property type="entry name" value="PHOSPHOPANTOTHENOYLCYSTEINE DECARBOXYLASE"/>
    <property type="match status" value="1"/>
</dbReference>
<dbReference type="InterPro" id="IPR003382">
    <property type="entry name" value="Flavoprotein"/>
</dbReference>
<keyword evidence="3" id="KW-0460">Magnesium</keyword>
<evidence type="ECO:0000313" key="8">
    <source>
        <dbReference type="Proteomes" id="UP001144204"/>
    </source>
</evidence>
<dbReference type="Gene3D" id="3.40.50.1950">
    <property type="entry name" value="Flavin prenyltransferase-like"/>
    <property type="match status" value="1"/>
</dbReference>
<dbReference type="Proteomes" id="UP001144204">
    <property type="component" value="Unassembled WGS sequence"/>
</dbReference>
<feature type="binding site" evidence="3">
    <location>
        <position position="338"/>
    </location>
    <ligand>
        <name>CTP</name>
        <dbReference type="ChEBI" id="CHEBI:37563"/>
    </ligand>
</feature>
<dbReference type="SUPFAM" id="SSF52507">
    <property type="entry name" value="Homo-oligomeric flavin-containing Cys decarboxylases, HFCD"/>
    <property type="match status" value="1"/>
</dbReference>
<evidence type="ECO:0000256" key="3">
    <source>
        <dbReference type="HAMAP-Rule" id="MF_02225"/>
    </source>
</evidence>
<feature type="region of interest" description="Phosphopantothenate--cysteine ligase" evidence="3">
    <location>
        <begin position="191"/>
        <end position="400"/>
    </location>
</feature>
<dbReference type="Pfam" id="PF02441">
    <property type="entry name" value="Flavoprotein"/>
    <property type="match status" value="1"/>
</dbReference>
<evidence type="ECO:0000256" key="4">
    <source>
        <dbReference type="RuleBase" id="RU364078"/>
    </source>
</evidence>
<dbReference type="GO" id="GO:0071513">
    <property type="term" value="C:phosphopantothenoylcysteine decarboxylase complex"/>
    <property type="evidence" value="ECO:0007669"/>
    <property type="project" value="TreeGrafter"/>
</dbReference>
<dbReference type="EC" id="6.3.2.5" evidence="3"/>
<dbReference type="InterPro" id="IPR035929">
    <property type="entry name" value="CoaB-like_sf"/>
</dbReference>
<dbReference type="Pfam" id="PF04127">
    <property type="entry name" value="DFP"/>
    <property type="match status" value="1"/>
</dbReference>
<dbReference type="HAMAP" id="MF_02225">
    <property type="entry name" value="CoaBC"/>
    <property type="match status" value="1"/>
</dbReference>
<comment type="similarity">
    <text evidence="3 4">In the N-terminal section; belongs to the HFCD (homo-oligomeric flavin containing Cys decarboxylase) superfamily.</text>
</comment>
<keyword evidence="8" id="KW-1185">Reference proteome</keyword>
<keyword evidence="3" id="KW-0479">Metal-binding</keyword>
<comment type="cofactor">
    <cofactor evidence="3">
        <name>FMN</name>
        <dbReference type="ChEBI" id="CHEBI:58210"/>
    </cofactor>
    <text evidence="3">Binds 1 FMN per subunit.</text>
</comment>
<dbReference type="GO" id="GO:0015937">
    <property type="term" value="P:coenzyme A biosynthetic process"/>
    <property type="evidence" value="ECO:0007669"/>
    <property type="project" value="UniProtKB-UniRule"/>
</dbReference>
<keyword evidence="3 4" id="KW-0436">Ligase</keyword>
<feature type="binding site" evidence="3">
    <location>
        <position position="279"/>
    </location>
    <ligand>
        <name>CTP</name>
        <dbReference type="ChEBI" id="CHEBI:37563"/>
    </ligand>
</feature>
<comment type="function">
    <text evidence="4">Catalyzes two steps in the biosynthesis of coenzyme A. In the first step cysteine is conjugated to 4'-phosphopantothenate to form 4-phosphopantothenoylcysteine, in the latter compound is decarboxylated to form 4'-phosphopantotheine.</text>
</comment>
<comment type="cofactor">
    <cofactor evidence="3">
        <name>Mg(2+)</name>
        <dbReference type="ChEBI" id="CHEBI:18420"/>
    </cofactor>
</comment>
<keyword evidence="1 3" id="KW-0210">Decarboxylase</keyword>
<feature type="binding site" evidence="3">
    <location>
        <position position="324"/>
    </location>
    <ligand>
        <name>CTP</name>
        <dbReference type="ChEBI" id="CHEBI:37563"/>
    </ligand>
</feature>
<reference evidence="7" key="2">
    <citation type="journal article" date="2023" name="PLoS ONE">
        <title>Philodulcilactobacillus myokoensis gen. nov., sp. nov., a fructophilic, acidophilic, and agar-phobic lactic acid bacterium isolated from fermented vegetable extracts.</title>
        <authorList>
            <person name="Kouya T."/>
            <person name="Ishiyama Y."/>
            <person name="Ohashi S."/>
            <person name="Kumakubo R."/>
            <person name="Yamazaki T."/>
            <person name="Otaki T."/>
        </authorList>
    </citation>
    <scope>NUCLEOTIDE SEQUENCE</scope>
    <source>
        <strain evidence="7">WR16-4</strain>
    </source>
</reference>
<dbReference type="GO" id="GO:0010181">
    <property type="term" value="F:FMN binding"/>
    <property type="evidence" value="ECO:0007669"/>
    <property type="project" value="UniProtKB-UniRule"/>
</dbReference>
<feature type="binding site" evidence="3">
    <location>
        <position position="342"/>
    </location>
    <ligand>
        <name>CTP</name>
        <dbReference type="ChEBI" id="CHEBI:37563"/>
    </ligand>
</feature>
<evidence type="ECO:0000256" key="2">
    <source>
        <dbReference type="ARBA" id="ARBA00023239"/>
    </source>
</evidence>
<comment type="similarity">
    <text evidence="3 4">In the C-terminal section; belongs to the PPC synthetase family.</text>
</comment>
<feature type="binding site" evidence="3">
    <location>
        <position position="289"/>
    </location>
    <ligand>
        <name>CTP</name>
        <dbReference type="ChEBI" id="CHEBI:37563"/>
    </ligand>
</feature>
<evidence type="ECO:0000259" key="5">
    <source>
        <dbReference type="Pfam" id="PF02441"/>
    </source>
</evidence>
<dbReference type="GO" id="GO:0015941">
    <property type="term" value="P:pantothenate catabolic process"/>
    <property type="evidence" value="ECO:0007669"/>
    <property type="project" value="InterPro"/>
</dbReference>
<reference evidence="7" key="1">
    <citation type="submission" date="2022-07" db="EMBL/GenBank/DDBJ databases">
        <authorList>
            <person name="Kouya T."/>
            <person name="Ishiyama Y."/>
        </authorList>
    </citation>
    <scope>NUCLEOTIDE SEQUENCE</scope>
    <source>
        <strain evidence="7">WR16-4</strain>
    </source>
</reference>
<feature type="region of interest" description="Phosphopantothenoylcysteine decarboxylase" evidence="3">
    <location>
        <begin position="1"/>
        <end position="190"/>
    </location>
</feature>
<dbReference type="NCBIfam" id="TIGR00521">
    <property type="entry name" value="coaBC_dfp"/>
    <property type="match status" value="1"/>
</dbReference>
<keyword evidence="3 4" id="KW-0285">Flavoprotein</keyword>
<feature type="domain" description="DNA/pantothenate metabolism flavoprotein C-terminal" evidence="6">
    <location>
        <begin position="186"/>
        <end position="396"/>
    </location>
</feature>
<dbReference type="EMBL" id="BRPL01000002">
    <property type="protein sequence ID" value="GLB46808.1"/>
    <property type="molecule type" value="Genomic_DNA"/>
</dbReference>
<comment type="pathway">
    <text evidence="3 4">Cofactor biosynthesis; coenzyme A biosynthesis; CoA from (R)-pantothenate: step 2/5.</text>
</comment>
<evidence type="ECO:0000313" key="7">
    <source>
        <dbReference type="EMBL" id="GLB46808.1"/>
    </source>
</evidence>